<feature type="compositionally biased region" description="Basic and acidic residues" evidence="1">
    <location>
        <begin position="1152"/>
        <end position="1163"/>
    </location>
</feature>
<dbReference type="Proteomes" id="UP001144673">
    <property type="component" value="Chromosome 6"/>
</dbReference>
<accession>A0A9W8QDP8</accession>
<evidence type="ECO:0000256" key="1">
    <source>
        <dbReference type="SAM" id="MobiDB-lite"/>
    </source>
</evidence>
<sequence>MVAAAGAWLLCLSLASLAQVTAATTSSSHGASVSCPDSNSFDSSHSAADFQSRAVWPRGLNSTAQDAAGLAEALKLVQDASKQQGDYNAHRVANPKRNEEISRDSPAAQAARGKRAASAGPPAPTLTPALRKAAALVAEHQAKLNANKTGLDYPQPKYLKSKPQAGSSSSSNSLKARVSTPYWLQDIKHTGLAPMGSNSTWPVFRDVTDPIFAGGAKGDGVHDDTEAINAAISYGGNCGEGCLSSSVKGTLIYFPPGKYLISTPINAMYYSQLVGNPNDVPKIITSKDFVGLGAIQSDVYIPNQSGGEWYIEQSNFYRQVRNLIVDIRQTATDKAAAFHWQVAQATSMTNVHIYASSDAGSTQMGLFTENGSGGFMSDVFISGGKYGIYGGNQQYTVRDFEISGQTDSCIALIWDWGWTWYGLYLSGAPTGFSLLSPEPDGASTTPTGSIYVMDSLFQTKTGIKTSLLKKDIKESTIIQLDNIHMAQVDTMISATDGSAVQLPPGDNIDHVVVGNVKIGGQAMGNYSVDVDAPSQNLLNQFATMYVRKPYFIKKRPQYEDMGLGDIINVKDHGAKGDGVTDDTVAINTVMGMASAKKLIYFPAGSYIVTGTINVPAYALITGEVWSQIVAKGSFFNDIKKPQPMVKVGNAGDRGTVEISDMLFTSIGSLPGLVLMEWNVAANDQGSVGMFDAHFRVGGAYGSKLSLADCPKVTTIPSACVAASMLLHVTPKANGYFENIWGWVADHDLDDPQNTMVTVAVARGFLIEAAVGPTWLYGTASEHSMLYQYNFFNTSSVFAGMIQTESPYFQYTDSSSSPGPFKDSLGVFNNDPTFAESCGGSALQCDFSWAVMFNQVSNVTVAGAGLYSWFDAYDQSVCVDAQDCQQRLIFNQGDNGGLWIFNLVTIGAVEMISDADGAIEEAKPNTQANAHPFWSALAVWGDASARNVIVCDDETPGCTGQPICDLTKDFDDMEALVAAQGSFPDECAAYYVVPTLANSLETSLAAYDDANKGYDDVWDDYAGAFRDSTDAVIQKFVSQPATRDDTGGPGNKYFDCTITLDGQDTTKQCPFSFLDLSFYDTFDMKYTLRDANGFYDELNKTYSIPKDWVTFVDHDFGGNGCIGGAGGAGGFHPGNGIGNPNKRRDIASASGGDGHKPDGDEASTHKHKLQKRCGHVGERRFSFPGAKSTFDVPNPKTVIVNSKPKMYDLDNQLRARQFQLGLGEYNGSISDIGQALSLPVFMMAQSIESMKTAKAMGQRIRKQKHDAFIEEILGIVFMFIPFIDEFTPELLFFKGMATGLGFLGNTALGIKDMIEHPENAFMDIIGIVTDAAFLKTSKGYKDAAAARRGMDAALIKKSGKTIKQLDDKMQDFLGKTCSK</sequence>
<dbReference type="InterPro" id="IPR024535">
    <property type="entry name" value="RHGA/B-epi-like_pectate_lyase"/>
</dbReference>
<keyword evidence="5" id="KW-1185">Reference proteome</keyword>
<dbReference type="EMBL" id="JAJHUN010000007">
    <property type="protein sequence ID" value="KAJ4154722.1"/>
    <property type="molecule type" value="Genomic_DNA"/>
</dbReference>
<dbReference type="RefSeq" id="XP_056054846.1">
    <property type="nucleotide sequence ID" value="XM_056197836.1"/>
</dbReference>
<feature type="compositionally biased region" description="Low complexity" evidence="1">
    <location>
        <begin position="105"/>
        <end position="126"/>
    </location>
</feature>
<dbReference type="CDD" id="cd23668">
    <property type="entry name" value="GH55_beta13glucanase-like"/>
    <property type="match status" value="1"/>
</dbReference>
<name>A0A9W8QDP8_AKAMU</name>
<dbReference type="InterPro" id="IPR012334">
    <property type="entry name" value="Pectin_lyas_fold"/>
</dbReference>
<feature type="region of interest" description="Disordered" evidence="1">
    <location>
        <begin position="81"/>
        <end position="126"/>
    </location>
</feature>
<proteinExistence type="predicted"/>
<dbReference type="GO" id="GO:0004650">
    <property type="term" value="F:polygalacturonase activity"/>
    <property type="evidence" value="ECO:0007669"/>
    <property type="project" value="InterPro"/>
</dbReference>
<feature type="domain" description="Rhamnogalacturonase A/B/Epimerase-like pectate lyase" evidence="3">
    <location>
        <begin position="215"/>
        <end position="432"/>
    </location>
</feature>
<dbReference type="SUPFAM" id="SSF51126">
    <property type="entry name" value="Pectin lyase-like"/>
    <property type="match status" value="2"/>
</dbReference>
<dbReference type="InterPro" id="IPR011050">
    <property type="entry name" value="Pectin_lyase_fold/virulence"/>
</dbReference>
<keyword evidence="2" id="KW-0732">Signal</keyword>
<reference evidence="4" key="1">
    <citation type="journal article" date="2023" name="Access Microbiol">
        <title>De-novo genome assembly for Akanthomyces muscarius, a biocontrol agent of insect agricultural pests.</title>
        <authorList>
            <person name="Erdos Z."/>
            <person name="Studholme D.J."/>
            <person name="Raymond B."/>
            <person name="Sharma M."/>
        </authorList>
    </citation>
    <scope>NUCLEOTIDE SEQUENCE</scope>
    <source>
        <strain evidence="4">Ve6</strain>
    </source>
</reference>
<feature type="region of interest" description="Disordered" evidence="1">
    <location>
        <begin position="147"/>
        <end position="173"/>
    </location>
</feature>
<dbReference type="KEGG" id="amus:LMH87_000002"/>
<organism evidence="4 5">
    <name type="scientific">Akanthomyces muscarius</name>
    <name type="common">Entomopathogenic fungus</name>
    <name type="synonym">Lecanicillium muscarium</name>
    <dbReference type="NCBI Taxonomy" id="2231603"/>
    <lineage>
        <taxon>Eukaryota</taxon>
        <taxon>Fungi</taxon>
        <taxon>Dikarya</taxon>
        <taxon>Ascomycota</taxon>
        <taxon>Pezizomycotina</taxon>
        <taxon>Sordariomycetes</taxon>
        <taxon>Hypocreomycetidae</taxon>
        <taxon>Hypocreales</taxon>
        <taxon>Cordycipitaceae</taxon>
        <taxon>Akanthomyces</taxon>
    </lineage>
</organism>
<dbReference type="FunFam" id="2.160.20.10:FF:000049">
    <property type="entry name" value="Putative exo-beta-1,3-glucanase"/>
    <property type="match status" value="1"/>
</dbReference>
<protein>
    <recommendedName>
        <fullName evidence="3">Rhamnogalacturonase A/B/Epimerase-like pectate lyase domain-containing protein</fullName>
    </recommendedName>
</protein>
<feature type="domain" description="Rhamnogalacturonase A/B/Epimerase-like pectate lyase" evidence="3">
    <location>
        <begin position="566"/>
        <end position="633"/>
    </location>
</feature>
<evidence type="ECO:0000256" key="2">
    <source>
        <dbReference type="SAM" id="SignalP"/>
    </source>
</evidence>
<feature type="chain" id="PRO_5040990110" description="Rhamnogalacturonase A/B/Epimerase-like pectate lyase domain-containing protein" evidence="2">
    <location>
        <begin position="24"/>
        <end position="1378"/>
    </location>
</feature>
<evidence type="ECO:0000313" key="5">
    <source>
        <dbReference type="Proteomes" id="UP001144673"/>
    </source>
</evidence>
<dbReference type="PANTHER" id="PTHR33928:SF2">
    <property type="entry name" value="PECTATE LYASE SUPERFAMILY PROTEIN DOMAIN-CONTAINING PROTEIN-RELATED"/>
    <property type="match status" value="1"/>
</dbReference>
<gene>
    <name evidence="4" type="ORF">LMH87_000002</name>
</gene>
<dbReference type="PANTHER" id="PTHR33928">
    <property type="entry name" value="POLYGALACTURONASE QRT3"/>
    <property type="match status" value="1"/>
</dbReference>
<evidence type="ECO:0000259" key="3">
    <source>
        <dbReference type="Pfam" id="PF12708"/>
    </source>
</evidence>
<feature type="signal peptide" evidence="2">
    <location>
        <begin position="1"/>
        <end position="23"/>
    </location>
</feature>
<comment type="caution">
    <text evidence="4">The sequence shown here is derived from an EMBL/GenBank/DDBJ whole genome shotgun (WGS) entry which is preliminary data.</text>
</comment>
<dbReference type="InterPro" id="IPR039279">
    <property type="entry name" value="QRT3-like"/>
</dbReference>
<dbReference type="GeneID" id="80887161"/>
<feature type="region of interest" description="Disordered" evidence="1">
    <location>
        <begin position="1132"/>
        <end position="1167"/>
    </location>
</feature>
<dbReference type="Gene3D" id="2.160.20.10">
    <property type="entry name" value="Single-stranded right-handed beta-helix, Pectin lyase-like"/>
    <property type="match status" value="2"/>
</dbReference>
<evidence type="ECO:0000313" key="4">
    <source>
        <dbReference type="EMBL" id="KAJ4154722.1"/>
    </source>
</evidence>
<dbReference type="Pfam" id="PF12708">
    <property type="entry name" value="Pect-lyase_RHGA_epim"/>
    <property type="match status" value="2"/>
</dbReference>